<feature type="compositionally biased region" description="Polar residues" evidence="1">
    <location>
        <begin position="15"/>
        <end position="28"/>
    </location>
</feature>
<gene>
    <name evidence="2" type="ORF">ACPOL_1720</name>
</gene>
<accession>A0A2Z5FWC4</accession>
<evidence type="ECO:0000256" key="1">
    <source>
        <dbReference type="SAM" id="MobiDB-lite"/>
    </source>
</evidence>
<reference evidence="2 3" key="1">
    <citation type="journal article" date="2018" name="Front. Microbiol.">
        <title>Hydrolytic Capabilities as a Key to Environmental Success: Chitinolytic and Cellulolytic Acidobacteria From Acidic Sub-arctic Soils and Boreal Peatlands.</title>
        <authorList>
            <person name="Belova S.E."/>
            <person name="Ravin N.V."/>
            <person name="Pankratov T.A."/>
            <person name="Rakitin A.L."/>
            <person name="Ivanova A.A."/>
            <person name="Beletsky A.V."/>
            <person name="Mardanov A.V."/>
            <person name="Sinninghe Damste J.S."/>
            <person name="Dedysh S.N."/>
        </authorList>
    </citation>
    <scope>NUCLEOTIDE SEQUENCE [LARGE SCALE GENOMIC DNA]</scope>
    <source>
        <strain evidence="2 3">SBC82</strain>
    </source>
</reference>
<dbReference type="AlphaFoldDB" id="A0A2Z5FWC4"/>
<sequence length="68" mass="7323">MRACSLHSAGAACPTGTNDETMLTSFVSRNPGASGRTNARHESSEVIEKKQRRIKILAAGAMFTRTEN</sequence>
<evidence type="ECO:0000313" key="2">
    <source>
        <dbReference type="EMBL" id="AXC11062.1"/>
    </source>
</evidence>
<evidence type="ECO:0000313" key="3">
    <source>
        <dbReference type="Proteomes" id="UP000253606"/>
    </source>
</evidence>
<feature type="region of interest" description="Disordered" evidence="1">
    <location>
        <begin position="1"/>
        <end position="47"/>
    </location>
</feature>
<keyword evidence="3" id="KW-1185">Reference proteome</keyword>
<name>A0A2Z5FWC4_9BACT</name>
<dbReference type="EMBL" id="CP030840">
    <property type="protein sequence ID" value="AXC11062.1"/>
    <property type="molecule type" value="Genomic_DNA"/>
</dbReference>
<proteinExistence type="predicted"/>
<dbReference type="Proteomes" id="UP000253606">
    <property type="component" value="Chromosome"/>
</dbReference>
<protein>
    <submittedName>
        <fullName evidence="2">Uncharacterized protein</fullName>
    </submittedName>
</protein>
<organism evidence="2 3">
    <name type="scientific">Acidisarcina polymorpha</name>
    <dbReference type="NCBI Taxonomy" id="2211140"/>
    <lineage>
        <taxon>Bacteria</taxon>
        <taxon>Pseudomonadati</taxon>
        <taxon>Acidobacteriota</taxon>
        <taxon>Terriglobia</taxon>
        <taxon>Terriglobales</taxon>
        <taxon>Acidobacteriaceae</taxon>
        <taxon>Acidisarcina</taxon>
    </lineage>
</organism>
<dbReference type="KEGG" id="abas:ACPOL_1720"/>